<keyword evidence="1" id="KW-0812">Transmembrane</keyword>
<dbReference type="Pfam" id="PF07077">
    <property type="entry name" value="DUF1345"/>
    <property type="match status" value="1"/>
</dbReference>
<proteinExistence type="predicted"/>
<protein>
    <submittedName>
        <fullName evidence="2">DUF1345 domain-containing protein</fullName>
    </submittedName>
</protein>
<sequence length="227" mass="25028">MTRAWSGRLETVRWWHREWFRQLVATVVAVPPTYLVPGDYTVRGLLFWDSFALVYLLLTWLTYRRRDSAELQVLGLAARRRPRLAERFVASSPTDLSQAAAVIALLATALIMPRYDSLGAPPGLVFGICVVAVVSCWLTMQTGFMIGYVSGYAAGGGLSFPGTDEPHTDDFVYFTIAVGTSFSTSDVTVTERRMRRQVSVHSGMAFLFNTLIIAATVSIIAAFVSSS</sequence>
<feature type="transmembrane region" description="Helical" evidence="1">
    <location>
        <begin position="84"/>
        <end position="111"/>
    </location>
</feature>
<feature type="transmembrane region" description="Helical" evidence="1">
    <location>
        <begin position="202"/>
        <end position="224"/>
    </location>
</feature>
<accession>A0ABV1K9M2</accession>
<name>A0ABV1K9M2_9PSEU</name>
<reference evidence="2 3" key="1">
    <citation type="submission" date="2024-03" db="EMBL/GenBank/DDBJ databases">
        <title>Draft genome sequence of Pseudonocardia nematodicida JCM 31783.</title>
        <authorList>
            <person name="Butdee W."/>
            <person name="Duangmal K."/>
        </authorList>
    </citation>
    <scope>NUCLEOTIDE SEQUENCE [LARGE SCALE GENOMIC DNA]</scope>
    <source>
        <strain evidence="2 3">JCM 31783</strain>
    </source>
</reference>
<dbReference type="InterPro" id="IPR009781">
    <property type="entry name" value="DUF1345"/>
</dbReference>
<evidence type="ECO:0000313" key="3">
    <source>
        <dbReference type="Proteomes" id="UP001494902"/>
    </source>
</evidence>
<evidence type="ECO:0000313" key="2">
    <source>
        <dbReference type="EMBL" id="MEQ3550068.1"/>
    </source>
</evidence>
<feature type="transmembrane region" description="Helical" evidence="1">
    <location>
        <begin position="123"/>
        <end position="140"/>
    </location>
</feature>
<dbReference type="EMBL" id="JBEDNQ010000002">
    <property type="protein sequence ID" value="MEQ3550068.1"/>
    <property type="molecule type" value="Genomic_DNA"/>
</dbReference>
<keyword evidence="1" id="KW-0472">Membrane</keyword>
<keyword evidence="1" id="KW-1133">Transmembrane helix</keyword>
<gene>
    <name evidence="2" type="ORF">WIS52_06255</name>
</gene>
<feature type="transmembrane region" description="Helical" evidence="1">
    <location>
        <begin position="45"/>
        <end position="63"/>
    </location>
</feature>
<comment type="caution">
    <text evidence="2">The sequence shown here is derived from an EMBL/GenBank/DDBJ whole genome shotgun (WGS) entry which is preliminary data.</text>
</comment>
<dbReference type="RefSeq" id="WP_349297151.1">
    <property type="nucleotide sequence ID" value="NZ_JBEDNQ010000002.1"/>
</dbReference>
<keyword evidence="3" id="KW-1185">Reference proteome</keyword>
<organism evidence="2 3">
    <name type="scientific">Pseudonocardia nematodicida</name>
    <dbReference type="NCBI Taxonomy" id="1206997"/>
    <lineage>
        <taxon>Bacteria</taxon>
        <taxon>Bacillati</taxon>
        <taxon>Actinomycetota</taxon>
        <taxon>Actinomycetes</taxon>
        <taxon>Pseudonocardiales</taxon>
        <taxon>Pseudonocardiaceae</taxon>
        <taxon>Pseudonocardia</taxon>
    </lineage>
</organism>
<evidence type="ECO:0000256" key="1">
    <source>
        <dbReference type="SAM" id="Phobius"/>
    </source>
</evidence>
<dbReference type="Proteomes" id="UP001494902">
    <property type="component" value="Unassembled WGS sequence"/>
</dbReference>